<reference evidence="3" key="2">
    <citation type="submission" date="2015-01" db="EMBL/GenBank/DDBJ databases">
        <title>Evolutionary Origins and Diversification of the Mycorrhizal Mutualists.</title>
        <authorList>
            <consortium name="DOE Joint Genome Institute"/>
            <consortium name="Mycorrhizal Genomics Consortium"/>
            <person name="Kohler A."/>
            <person name="Kuo A."/>
            <person name="Nagy L.G."/>
            <person name="Floudas D."/>
            <person name="Copeland A."/>
            <person name="Barry K.W."/>
            <person name="Cichocki N."/>
            <person name="Veneault-Fourrey C."/>
            <person name="LaButti K."/>
            <person name="Lindquist E.A."/>
            <person name="Lipzen A."/>
            <person name="Lundell T."/>
            <person name="Morin E."/>
            <person name="Murat C."/>
            <person name="Riley R."/>
            <person name="Ohm R."/>
            <person name="Sun H."/>
            <person name="Tunlid A."/>
            <person name="Henrissat B."/>
            <person name="Grigoriev I.V."/>
            <person name="Hibbett D.S."/>
            <person name="Martin F."/>
        </authorList>
    </citation>
    <scope>NUCLEOTIDE SEQUENCE [LARGE SCALE GENOMIC DNA]</scope>
    <source>
        <strain evidence="3">Ve08.2h10</strain>
    </source>
</reference>
<evidence type="ECO:0000313" key="3">
    <source>
        <dbReference type="Proteomes" id="UP000054538"/>
    </source>
</evidence>
<dbReference type="InParanoid" id="A0A0D0DG82"/>
<evidence type="ECO:0000259" key="1">
    <source>
        <dbReference type="Pfam" id="PF05699"/>
    </source>
</evidence>
<name>A0A0D0DG82_9AGAM</name>
<sequence>MAFPLQPLSPLQKLAHQVLSICAHSASCERLFSTFGTILTKLRSHLSLQNMVNLAELRLHLCDEYMCKMETHEHLKRK</sequence>
<dbReference type="Proteomes" id="UP000054538">
    <property type="component" value="Unassembled WGS sequence"/>
</dbReference>
<organism evidence="2 3">
    <name type="scientific">Paxillus rubicundulus Ve08.2h10</name>
    <dbReference type="NCBI Taxonomy" id="930991"/>
    <lineage>
        <taxon>Eukaryota</taxon>
        <taxon>Fungi</taxon>
        <taxon>Dikarya</taxon>
        <taxon>Basidiomycota</taxon>
        <taxon>Agaricomycotina</taxon>
        <taxon>Agaricomycetes</taxon>
        <taxon>Agaricomycetidae</taxon>
        <taxon>Boletales</taxon>
        <taxon>Paxilineae</taxon>
        <taxon>Paxillaceae</taxon>
        <taxon>Paxillus</taxon>
    </lineage>
</organism>
<proteinExistence type="predicted"/>
<dbReference type="HOGENOM" id="CLU_170039_0_0_1"/>
<protein>
    <recommendedName>
        <fullName evidence="1">HAT C-terminal dimerisation domain-containing protein</fullName>
    </recommendedName>
</protein>
<dbReference type="EMBL" id="KN824964">
    <property type="protein sequence ID" value="KIK96852.1"/>
    <property type="molecule type" value="Genomic_DNA"/>
</dbReference>
<dbReference type="SUPFAM" id="SSF53098">
    <property type="entry name" value="Ribonuclease H-like"/>
    <property type="match status" value="1"/>
</dbReference>
<keyword evidence="3" id="KW-1185">Reference proteome</keyword>
<dbReference type="AlphaFoldDB" id="A0A0D0DG82"/>
<dbReference type="GO" id="GO:0046983">
    <property type="term" value="F:protein dimerization activity"/>
    <property type="evidence" value="ECO:0007669"/>
    <property type="project" value="InterPro"/>
</dbReference>
<gene>
    <name evidence="2" type="ORF">PAXRUDRAFT_137548</name>
</gene>
<evidence type="ECO:0000313" key="2">
    <source>
        <dbReference type="EMBL" id="KIK96852.1"/>
    </source>
</evidence>
<dbReference type="Pfam" id="PF05699">
    <property type="entry name" value="Dimer_Tnp_hAT"/>
    <property type="match status" value="1"/>
</dbReference>
<accession>A0A0D0DG82</accession>
<reference evidence="2 3" key="1">
    <citation type="submission" date="2014-04" db="EMBL/GenBank/DDBJ databases">
        <authorList>
            <consortium name="DOE Joint Genome Institute"/>
            <person name="Kuo A."/>
            <person name="Kohler A."/>
            <person name="Jargeat P."/>
            <person name="Nagy L.G."/>
            <person name="Floudas D."/>
            <person name="Copeland A."/>
            <person name="Barry K.W."/>
            <person name="Cichocki N."/>
            <person name="Veneault-Fourrey C."/>
            <person name="LaButti K."/>
            <person name="Lindquist E.A."/>
            <person name="Lipzen A."/>
            <person name="Lundell T."/>
            <person name="Morin E."/>
            <person name="Murat C."/>
            <person name="Sun H."/>
            <person name="Tunlid A."/>
            <person name="Henrissat B."/>
            <person name="Grigoriev I.V."/>
            <person name="Hibbett D.S."/>
            <person name="Martin F."/>
            <person name="Nordberg H.P."/>
            <person name="Cantor M.N."/>
            <person name="Hua S.X."/>
        </authorList>
    </citation>
    <scope>NUCLEOTIDE SEQUENCE [LARGE SCALE GENOMIC DNA]</scope>
    <source>
        <strain evidence="2 3">Ve08.2h10</strain>
    </source>
</reference>
<dbReference type="OrthoDB" id="3270501at2759"/>
<feature type="domain" description="HAT C-terminal dimerisation" evidence="1">
    <location>
        <begin position="11"/>
        <end position="50"/>
    </location>
</feature>
<dbReference type="InterPro" id="IPR008906">
    <property type="entry name" value="HATC_C_dom"/>
</dbReference>
<dbReference type="InterPro" id="IPR012337">
    <property type="entry name" value="RNaseH-like_sf"/>
</dbReference>